<protein>
    <submittedName>
        <fullName evidence="2">Serine/threonine protein phosphatase</fullName>
    </submittedName>
</protein>
<dbReference type="RefSeq" id="WP_071718098.1">
    <property type="nucleotide sequence ID" value="NZ_CBCSHB010000013.1"/>
</dbReference>
<dbReference type="Gene3D" id="3.60.40.10">
    <property type="entry name" value="PPM-type phosphatase domain"/>
    <property type="match status" value="1"/>
</dbReference>
<dbReference type="SUPFAM" id="SSF81606">
    <property type="entry name" value="PP2C-like"/>
    <property type="match status" value="1"/>
</dbReference>
<dbReference type="Proteomes" id="UP000182788">
    <property type="component" value="Unassembled WGS sequence"/>
</dbReference>
<gene>
    <name evidence="2" type="ORF">BAU28_25635</name>
</gene>
<evidence type="ECO:0000259" key="1">
    <source>
        <dbReference type="Pfam" id="PF13672"/>
    </source>
</evidence>
<proteinExistence type="predicted"/>
<dbReference type="InterPro" id="IPR036457">
    <property type="entry name" value="PPM-type-like_dom_sf"/>
</dbReference>
<sequence>MKITTYQKKSPLKHECEDSFFCNEDNIVYGVCDGATPLVPFCDEEGHNGAYIASHLFASYFTSLRENISLQVAVAKANELLQNKMLEYKVDTGKKDHLWCTCIAAVRVDGEKLEYVQLGDCMIVTIHQDGTMQVLTKDTVKGISKRAKKKREEDRKKGLSVPEEHVFQDVREQLKYNRYLANMPNGYSVANGMKEAMTYLQHGELHVADVSGIFICSDGLFHSDWSLEQTVAYIRKNSIKEYVAIIEELEGENRIRPDDKTVIMIDF</sequence>
<evidence type="ECO:0000313" key="3">
    <source>
        <dbReference type="Proteomes" id="UP000182788"/>
    </source>
</evidence>
<evidence type="ECO:0000313" key="2">
    <source>
        <dbReference type="EMBL" id="OJD81430.1"/>
    </source>
</evidence>
<reference evidence="2 3" key="1">
    <citation type="submission" date="2016-06" db="EMBL/GenBank/DDBJ databases">
        <title>First insights into the genetic diversity and population structure of in the Bacillus cereus group bacteria from diverse marine environments.</title>
        <authorList>
            <person name="Liu Y."/>
            <person name="Lai Q."/>
            <person name="Shao Z."/>
        </authorList>
    </citation>
    <scope>NUCLEOTIDE SEQUENCE [LARGE SCALE GENOMIC DNA]</scope>
    <source>
        <strain evidence="2 3">NH24A2</strain>
    </source>
</reference>
<organism evidence="2 3">
    <name type="scientific">Bacillus paramycoides</name>
    <dbReference type="NCBI Taxonomy" id="2026194"/>
    <lineage>
        <taxon>Bacteria</taxon>
        <taxon>Bacillati</taxon>
        <taxon>Bacillota</taxon>
        <taxon>Bacilli</taxon>
        <taxon>Bacillales</taxon>
        <taxon>Bacillaceae</taxon>
        <taxon>Bacillus</taxon>
        <taxon>Bacillus cereus group</taxon>
    </lineage>
</organism>
<dbReference type="InterPro" id="IPR001932">
    <property type="entry name" value="PPM-type_phosphatase-like_dom"/>
</dbReference>
<feature type="domain" description="PPM-type phosphatase" evidence="1">
    <location>
        <begin position="15"/>
        <end position="222"/>
    </location>
</feature>
<accession>A0A1J9URJ6</accession>
<dbReference type="AlphaFoldDB" id="A0A1J9URJ6"/>
<dbReference type="EMBL" id="MAOI01000040">
    <property type="protein sequence ID" value="OJD81430.1"/>
    <property type="molecule type" value="Genomic_DNA"/>
</dbReference>
<comment type="caution">
    <text evidence="2">The sequence shown here is derived from an EMBL/GenBank/DDBJ whole genome shotgun (WGS) entry which is preliminary data.</text>
</comment>
<dbReference type="GeneID" id="87591073"/>
<name>A0A1J9URJ6_9BACI</name>
<dbReference type="Pfam" id="PF13672">
    <property type="entry name" value="PP2C_2"/>
    <property type="match status" value="1"/>
</dbReference>